<dbReference type="Gene3D" id="2.60.200.20">
    <property type="match status" value="1"/>
</dbReference>
<dbReference type="Pfam" id="PF20232">
    <property type="entry name" value="T6SS_FHA_C"/>
    <property type="match status" value="1"/>
</dbReference>
<evidence type="ECO:0000256" key="1">
    <source>
        <dbReference type="SAM" id="MobiDB-lite"/>
    </source>
</evidence>
<dbReference type="SUPFAM" id="SSF49879">
    <property type="entry name" value="SMAD/FHA domain"/>
    <property type="match status" value="1"/>
</dbReference>
<dbReference type="Proteomes" id="UP001165396">
    <property type="component" value="Unassembled WGS sequence"/>
</dbReference>
<dbReference type="InterPro" id="IPR008984">
    <property type="entry name" value="SMAD_FHA_dom_sf"/>
</dbReference>
<comment type="caution">
    <text evidence="3">The sequence shown here is derived from an EMBL/GenBank/DDBJ whole genome shotgun (WGS) entry which is preliminary data.</text>
</comment>
<dbReference type="EMBL" id="JANKJG010000009">
    <property type="protein sequence ID" value="MCR8827364.1"/>
    <property type="molecule type" value="Genomic_DNA"/>
</dbReference>
<reference evidence="3" key="1">
    <citation type="submission" date="2022-07" db="EMBL/GenBank/DDBJ databases">
        <title>Pseudosulfitobacter sp. strain AP-MA-4, whole genome sequence.</title>
        <authorList>
            <person name="Jiang Y."/>
        </authorList>
    </citation>
    <scope>NUCLEOTIDE SEQUENCE</scope>
    <source>
        <strain evidence="3">AP-MA-4</strain>
    </source>
</reference>
<feature type="region of interest" description="Disordered" evidence="1">
    <location>
        <begin position="125"/>
        <end position="303"/>
    </location>
</feature>
<dbReference type="PROSITE" id="PS50006">
    <property type="entry name" value="FHA_DOMAIN"/>
    <property type="match status" value="1"/>
</dbReference>
<dbReference type="InterPro" id="IPR000253">
    <property type="entry name" value="FHA_dom"/>
</dbReference>
<sequence>MRGPSLTVGRGDENDLVLPDPDRVLSKRHCAIEDHNGNVVVVDISTNGTFLNYGKLPLGATPTPLNDGDILSVGPYEILVNIVTAGSDSRIAEPVEDGPVSHGLADSAPSVDDLLDAPGDGGDFLDDLLGGREGLVGPGSVDRREDDDDDLLPPLGDDDLLPPASDPYAGQGASSARHNPSSQDSFSAPRHSTGPAAIPDDWDDDFLAPSSAKDDAQDQPPPTRSGDEDDPFADLLEDGAHDTPAFLPDDIGPEAPDEVADTPPLQPTVQKEDPAPSVTQPLSAPTPEPAATTSTPTHTPGDSAAARAFLKSLGAEEMQLNDADLTPTLSRMGHVLRLMIEGLREILMTRTSIKSEFRIEQTMIQAGGNNPLKFSISPEQAIEALVKPKSKGYLDATEATTQALQDIKAHEVAMITGMEAALKGILTRLDPKVLEDKIAVSGGFSNLLKSRKARYWEIYENMYAEISDQAENDFHELFAKEFARAYKAQLDKLK</sequence>
<dbReference type="CDD" id="cd00060">
    <property type="entry name" value="FHA"/>
    <property type="match status" value="1"/>
</dbReference>
<proteinExistence type="predicted"/>
<keyword evidence="4" id="KW-1185">Reference proteome</keyword>
<dbReference type="RefSeq" id="WP_258295135.1">
    <property type="nucleotide sequence ID" value="NZ_JANKJG010000009.1"/>
</dbReference>
<dbReference type="SMART" id="SM00240">
    <property type="entry name" value="FHA"/>
    <property type="match status" value="1"/>
</dbReference>
<dbReference type="InterPro" id="IPR046883">
    <property type="entry name" value="T6SS_FHA_C"/>
</dbReference>
<evidence type="ECO:0000313" key="3">
    <source>
        <dbReference type="EMBL" id="MCR8827364.1"/>
    </source>
</evidence>
<feature type="compositionally biased region" description="Acidic residues" evidence="1">
    <location>
        <begin position="227"/>
        <end position="237"/>
    </location>
</feature>
<feature type="compositionally biased region" description="Acidic residues" evidence="1">
    <location>
        <begin position="145"/>
        <end position="160"/>
    </location>
</feature>
<feature type="compositionally biased region" description="Low complexity" evidence="1">
    <location>
        <begin position="281"/>
        <end position="300"/>
    </location>
</feature>
<dbReference type="Pfam" id="PF00498">
    <property type="entry name" value="FHA"/>
    <property type="match status" value="1"/>
</dbReference>
<organism evidence="3 4">
    <name type="scientific">Pseudosulfitobacter koreensis</name>
    <dbReference type="NCBI Taxonomy" id="2968472"/>
    <lineage>
        <taxon>Bacteria</taxon>
        <taxon>Pseudomonadati</taxon>
        <taxon>Pseudomonadota</taxon>
        <taxon>Alphaproteobacteria</taxon>
        <taxon>Rhodobacterales</taxon>
        <taxon>Roseobacteraceae</taxon>
        <taxon>Pseudosulfitobacter</taxon>
    </lineage>
</organism>
<evidence type="ECO:0000259" key="2">
    <source>
        <dbReference type="PROSITE" id="PS50006"/>
    </source>
</evidence>
<feature type="compositionally biased region" description="Polar residues" evidence="1">
    <location>
        <begin position="172"/>
        <end position="186"/>
    </location>
</feature>
<name>A0ABT1Z2K8_9RHOB</name>
<gene>
    <name evidence="3" type="primary">tagH</name>
    <name evidence="3" type="ORF">NTA49_12535</name>
</gene>
<feature type="domain" description="FHA" evidence="2">
    <location>
        <begin position="6"/>
        <end position="56"/>
    </location>
</feature>
<feature type="compositionally biased region" description="Acidic residues" evidence="1">
    <location>
        <begin position="251"/>
        <end position="260"/>
    </location>
</feature>
<dbReference type="InterPro" id="IPR017735">
    <property type="entry name" value="T6SS_FHA"/>
</dbReference>
<dbReference type="NCBIfam" id="TIGR03354">
    <property type="entry name" value="VI_FHA"/>
    <property type="match status" value="1"/>
</dbReference>
<accession>A0ABT1Z2K8</accession>
<protein>
    <submittedName>
        <fullName evidence="3">Type VI secretion system-associated FHA domain protein TagH</fullName>
    </submittedName>
</protein>
<evidence type="ECO:0000313" key="4">
    <source>
        <dbReference type="Proteomes" id="UP001165396"/>
    </source>
</evidence>